<evidence type="ECO:0000256" key="3">
    <source>
        <dbReference type="SAM" id="Coils"/>
    </source>
</evidence>
<proteinExistence type="inferred from homology"/>
<organism evidence="5 6">
    <name type="scientific">Maribellus comscasis</name>
    <dbReference type="NCBI Taxonomy" id="2681766"/>
    <lineage>
        <taxon>Bacteria</taxon>
        <taxon>Pseudomonadati</taxon>
        <taxon>Bacteroidota</taxon>
        <taxon>Bacteroidia</taxon>
        <taxon>Marinilabiliales</taxon>
        <taxon>Prolixibacteraceae</taxon>
        <taxon>Maribellus</taxon>
    </lineage>
</organism>
<accession>A0A6I6JZ62</accession>
<reference evidence="5 6" key="1">
    <citation type="submission" date="2019-11" db="EMBL/GenBank/DDBJ databases">
        <authorList>
            <person name="Zheng R.K."/>
            <person name="Sun C.M."/>
        </authorList>
    </citation>
    <scope>NUCLEOTIDE SEQUENCE [LARGE SCALE GENOMIC DNA]</scope>
    <source>
        <strain evidence="5 6">WC007</strain>
    </source>
</reference>
<evidence type="ECO:0000313" key="6">
    <source>
        <dbReference type="Proteomes" id="UP000428260"/>
    </source>
</evidence>
<evidence type="ECO:0000256" key="1">
    <source>
        <dbReference type="ARBA" id="ARBA00009091"/>
    </source>
</evidence>
<feature type="coiled-coil region" evidence="3">
    <location>
        <begin position="86"/>
        <end position="113"/>
    </location>
</feature>
<evidence type="ECO:0000256" key="2">
    <source>
        <dbReference type="ARBA" id="ARBA00022729"/>
    </source>
</evidence>
<dbReference type="Proteomes" id="UP000428260">
    <property type="component" value="Chromosome"/>
</dbReference>
<dbReference type="PANTHER" id="PTHR35089:SF1">
    <property type="entry name" value="CHAPERONE PROTEIN SKP"/>
    <property type="match status" value="1"/>
</dbReference>
<evidence type="ECO:0000313" key="5">
    <source>
        <dbReference type="EMBL" id="QGY45497.1"/>
    </source>
</evidence>
<dbReference type="RefSeq" id="WP_158868640.1">
    <property type="nucleotide sequence ID" value="NZ_CP046401.1"/>
</dbReference>
<dbReference type="GO" id="GO:0050821">
    <property type="term" value="P:protein stabilization"/>
    <property type="evidence" value="ECO:0007669"/>
    <property type="project" value="TreeGrafter"/>
</dbReference>
<keyword evidence="6" id="KW-1185">Reference proteome</keyword>
<name>A0A6I6JZ62_9BACT</name>
<dbReference type="Pfam" id="PF03938">
    <property type="entry name" value="OmpH"/>
    <property type="match status" value="1"/>
</dbReference>
<comment type="similarity">
    <text evidence="1">Belongs to the Skp family.</text>
</comment>
<dbReference type="SUPFAM" id="SSF111384">
    <property type="entry name" value="OmpH-like"/>
    <property type="match status" value="1"/>
</dbReference>
<feature type="chain" id="PRO_5026259477" evidence="4">
    <location>
        <begin position="23"/>
        <end position="169"/>
    </location>
</feature>
<dbReference type="GO" id="GO:0005829">
    <property type="term" value="C:cytosol"/>
    <property type="evidence" value="ECO:0007669"/>
    <property type="project" value="TreeGrafter"/>
</dbReference>
<sequence>MRNLLKLFAVILLMGTTASINAQTLKFGHIDLQALVQVMPERTTAQTEMNDFQADIEEIFGGMQTELQQKYTEFEQLGEEASEVKRNAKITEIQDLQQRIENYRATAQQQIQQKNAEVFQPIVEKAQKAVEEVAKEQGLIYVFDINAVIYKSNQSIDVLPLVKKKLGIE</sequence>
<dbReference type="AlphaFoldDB" id="A0A6I6JZ62"/>
<dbReference type="InterPro" id="IPR024930">
    <property type="entry name" value="Skp_dom_sf"/>
</dbReference>
<evidence type="ECO:0000256" key="4">
    <source>
        <dbReference type="SAM" id="SignalP"/>
    </source>
</evidence>
<dbReference type="KEGG" id="mcos:GM418_18015"/>
<dbReference type="InterPro" id="IPR005632">
    <property type="entry name" value="Chaperone_Skp"/>
</dbReference>
<dbReference type="Gene3D" id="3.30.910.20">
    <property type="entry name" value="Skp domain"/>
    <property type="match status" value="1"/>
</dbReference>
<keyword evidence="3" id="KW-0175">Coiled coil</keyword>
<feature type="signal peptide" evidence="4">
    <location>
        <begin position="1"/>
        <end position="22"/>
    </location>
</feature>
<gene>
    <name evidence="5" type="ORF">GM418_18015</name>
</gene>
<dbReference type="EMBL" id="CP046401">
    <property type="protein sequence ID" value="QGY45497.1"/>
    <property type="molecule type" value="Genomic_DNA"/>
</dbReference>
<protein>
    <submittedName>
        <fullName evidence="5">OmpH family outer membrane protein</fullName>
    </submittedName>
</protein>
<dbReference type="GO" id="GO:0051082">
    <property type="term" value="F:unfolded protein binding"/>
    <property type="evidence" value="ECO:0007669"/>
    <property type="project" value="InterPro"/>
</dbReference>
<dbReference type="SMART" id="SM00935">
    <property type="entry name" value="OmpH"/>
    <property type="match status" value="1"/>
</dbReference>
<dbReference type="PANTHER" id="PTHR35089">
    <property type="entry name" value="CHAPERONE PROTEIN SKP"/>
    <property type="match status" value="1"/>
</dbReference>
<keyword evidence="2 4" id="KW-0732">Signal</keyword>